<evidence type="ECO:0000313" key="3">
    <source>
        <dbReference type="Proteomes" id="UP000634134"/>
    </source>
</evidence>
<gene>
    <name evidence="2" type="ORF">IEE83_19930</name>
</gene>
<sequence>MEELPLISIALCTFNGEEFIKEQMNSLLSQTYSNLEIIVVDDCSTDNTAFILNQFVLNHIKIKLYRNDKNLGYNRNFEKAIKLCSGEFIAMCDQDDIWDKDKIKIQFEAIGDSELIYHDSEFIDSLGNPINFKMSDKFNFYKGKSPLPFLYMNCVSGHSVLIRKSLLAHIFPFPDGFHYDQWLAYIAADKGKIDYVEKCLVQYRQHDKNTTDILAVRSKHQKTSKEVKIEKLKQESLWLKVCAEHSSGFNFDLVMKLYQLCLKRNSSFVNFSYGLKIWKNEESLLFLLKKNKTSKFFFTLRKIWGPGTKRIV</sequence>
<evidence type="ECO:0000313" key="2">
    <source>
        <dbReference type="EMBL" id="MBE9464162.1"/>
    </source>
</evidence>
<proteinExistence type="predicted"/>
<comment type="caution">
    <text evidence="2">The sequence shown here is derived from an EMBL/GenBank/DDBJ whole genome shotgun (WGS) entry which is preliminary data.</text>
</comment>
<dbReference type="SUPFAM" id="SSF53448">
    <property type="entry name" value="Nucleotide-diphospho-sugar transferases"/>
    <property type="match status" value="1"/>
</dbReference>
<dbReference type="EMBL" id="JACYGY010000001">
    <property type="protein sequence ID" value="MBE9464162.1"/>
    <property type="molecule type" value="Genomic_DNA"/>
</dbReference>
<reference evidence="3" key="1">
    <citation type="submission" date="2023-07" db="EMBL/GenBank/DDBJ databases">
        <title>Dyadobacter sp. nov 'subterranea' isolated from contaminted grondwater.</title>
        <authorList>
            <person name="Szabo I."/>
            <person name="Al-Omari J."/>
            <person name="Szerdahelyi S.G."/>
            <person name="Rado J."/>
        </authorList>
    </citation>
    <scope>NUCLEOTIDE SEQUENCE [LARGE SCALE GENOMIC DNA]</scope>
    <source>
        <strain evidence="3">UP-52</strain>
    </source>
</reference>
<organism evidence="2 3">
    <name type="scientific">Dyadobacter subterraneus</name>
    <dbReference type="NCBI Taxonomy" id="2773304"/>
    <lineage>
        <taxon>Bacteria</taxon>
        <taxon>Pseudomonadati</taxon>
        <taxon>Bacteroidota</taxon>
        <taxon>Cytophagia</taxon>
        <taxon>Cytophagales</taxon>
        <taxon>Spirosomataceae</taxon>
        <taxon>Dyadobacter</taxon>
    </lineage>
</organism>
<dbReference type="Pfam" id="PF00535">
    <property type="entry name" value="Glycos_transf_2"/>
    <property type="match status" value="1"/>
</dbReference>
<feature type="domain" description="Glycosyltransferase 2-like" evidence="1">
    <location>
        <begin position="8"/>
        <end position="170"/>
    </location>
</feature>
<protein>
    <submittedName>
        <fullName evidence="2">Glycosyltransferase family 2 protein</fullName>
    </submittedName>
</protein>
<dbReference type="CDD" id="cd04196">
    <property type="entry name" value="GT_2_like_d"/>
    <property type="match status" value="1"/>
</dbReference>
<dbReference type="InterPro" id="IPR001173">
    <property type="entry name" value="Glyco_trans_2-like"/>
</dbReference>
<keyword evidence="3" id="KW-1185">Reference proteome</keyword>
<dbReference type="PANTHER" id="PTHR22916:SF3">
    <property type="entry name" value="UDP-GLCNAC:BETAGAL BETA-1,3-N-ACETYLGLUCOSAMINYLTRANSFERASE-LIKE PROTEIN 1"/>
    <property type="match status" value="1"/>
</dbReference>
<dbReference type="RefSeq" id="WP_194122238.1">
    <property type="nucleotide sequence ID" value="NZ_JACYGY010000001.1"/>
</dbReference>
<dbReference type="Proteomes" id="UP000634134">
    <property type="component" value="Unassembled WGS sequence"/>
</dbReference>
<dbReference type="InterPro" id="IPR029044">
    <property type="entry name" value="Nucleotide-diphossugar_trans"/>
</dbReference>
<accession>A0ABR9WFG7</accession>
<name>A0ABR9WFG7_9BACT</name>
<dbReference type="Gene3D" id="3.90.550.10">
    <property type="entry name" value="Spore Coat Polysaccharide Biosynthesis Protein SpsA, Chain A"/>
    <property type="match status" value="1"/>
</dbReference>
<evidence type="ECO:0000259" key="1">
    <source>
        <dbReference type="Pfam" id="PF00535"/>
    </source>
</evidence>
<dbReference type="PANTHER" id="PTHR22916">
    <property type="entry name" value="GLYCOSYLTRANSFERASE"/>
    <property type="match status" value="1"/>
</dbReference>